<keyword evidence="2 3" id="KW-0804">Transcription</keyword>
<sequence length="159" mass="18263">MLSRNESARQRWGGHHQALDNWLEERQEMLIRYCQMAGLPPYDNGAKGLPSSADIKAFCEVLVDYVSTGHFEIYEHLMKAADIEDEDARQVMLQIYPLITVTTERVLNFNDKYAETTEQAALREFDQDLSALGEALEVRMELEDKLMYALEQRAALSES</sequence>
<dbReference type="RefSeq" id="WP_111569140.1">
    <property type="nucleotide sequence ID" value="NZ_PIPK01000005.1"/>
</dbReference>
<protein>
    <submittedName>
        <fullName evidence="4">Regulator of sigma D</fullName>
    </submittedName>
    <submittedName>
        <fullName evidence="5">Sigma D regulator</fullName>
    </submittedName>
</protein>
<dbReference type="NCBIfam" id="NF008723">
    <property type="entry name" value="PRK11718.1"/>
    <property type="match status" value="1"/>
</dbReference>
<name>A0A327X105_9GAMM</name>
<dbReference type="OrthoDB" id="5567237at2"/>
<evidence type="ECO:0000256" key="2">
    <source>
        <dbReference type="ARBA" id="ARBA00023163"/>
    </source>
</evidence>
<evidence type="ECO:0000313" key="7">
    <source>
        <dbReference type="Proteomes" id="UP000287865"/>
    </source>
</evidence>
<evidence type="ECO:0000256" key="1">
    <source>
        <dbReference type="ARBA" id="ARBA00023015"/>
    </source>
</evidence>
<reference evidence="4 6" key="2">
    <citation type="submission" date="2018-06" db="EMBL/GenBank/DDBJ databases">
        <title>Genomic Encyclopedia of Type Strains, Phase III (KMG-III): the genomes of soil and plant-associated and newly described type strains.</title>
        <authorList>
            <person name="Whitman W."/>
        </authorList>
    </citation>
    <scope>NUCLEOTIDE SEQUENCE [LARGE SCALE GENOMIC DNA]</scope>
    <source>
        <strain evidence="4 6">CGMCC 1.15366</strain>
    </source>
</reference>
<comment type="caution">
    <text evidence="4">The sequence shown here is derived from an EMBL/GenBank/DDBJ whole genome shotgun (WGS) entry which is preliminary data.</text>
</comment>
<dbReference type="GO" id="GO:0006355">
    <property type="term" value="P:regulation of DNA-templated transcription"/>
    <property type="evidence" value="ECO:0007669"/>
    <property type="project" value="InterPro"/>
</dbReference>
<comment type="similarity">
    <text evidence="3">Belongs to the Rsd/AlgQ family.</text>
</comment>
<organism evidence="4 6">
    <name type="scientific">Aliidiomarina maris</name>
    <dbReference type="NCBI Taxonomy" id="531312"/>
    <lineage>
        <taxon>Bacteria</taxon>
        <taxon>Pseudomonadati</taxon>
        <taxon>Pseudomonadota</taxon>
        <taxon>Gammaproteobacteria</taxon>
        <taxon>Alteromonadales</taxon>
        <taxon>Idiomarinaceae</taxon>
        <taxon>Aliidiomarina</taxon>
    </lineage>
</organism>
<dbReference type="Pfam" id="PF04353">
    <property type="entry name" value="Rsd_AlgQ"/>
    <property type="match status" value="1"/>
</dbReference>
<evidence type="ECO:0000313" key="5">
    <source>
        <dbReference type="EMBL" id="RUO24882.1"/>
    </source>
</evidence>
<dbReference type="PIRSF" id="PIRSF016548">
    <property type="entry name" value="Rsd_AlgQ"/>
    <property type="match status" value="1"/>
</dbReference>
<dbReference type="EMBL" id="PIPK01000005">
    <property type="protein sequence ID" value="RUO24882.1"/>
    <property type="molecule type" value="Genomic_DNA"/>
</dbReference>
<dbReference type="Gene3D" id="1.20.120.1370">
    <property type="entry name" value="Regulator of RNA polymerase sigma(70) subunit, domain 4"/>
    <property type="match status" value="1"/>
</dbReference>
<keyword evidence="7" id="KW-1185">Reference proteome</keyword>
<accession>A0A327X105</accession>
<dbReference type="EMBL" id="QLMD01000005">
    <property type="protein sequence ID" value="RAJ98285.1"/>
    <property type="molecule type" value="Genomic_DNA"/>
</dbReference>
<evidence type="ECO:0000256" key="3">
    <source>
        <dbReference type="RuleBase" id="RU004409"/>
    </source>
</evidence>
<dbReference type="Proteomes" id="UP000287865">
    <property type="component" value="Unassembled WGS sequence"/>
</dbReference>
<keyword evidence="1 3" id="KW-0805">Transcription regulation</keyword>
<dbReference type="AlphaFoldDB" id="A0A327X105"/>
<evidence type="ECO:0000313" key="4">
    <source>
        <dbReference type="EMBL" id="RAJ98285.1"/>
    </source>
</evidence>
<dbReference type="InterPro" id="IPR038309">
    <property type="entry name" value="Rsd/AlgQ_sf"/>
</dbReference>
<dbReference type="InterPro" id="IPR007448">
    <property type="entry name" value="Sigma70_reg_Rsd_AlgQ"/>
</dbReference>
<reference evidence="5 7" key="1">
    <citation type="journal article" date="2018" name="Front. Microbiol.">
        <title>Genome-Based Analysis Reveals the Taxonomy and Diversity of the Family Idiomarinaceae.</title>
        <authorList>
            <person name="Liu Y."/>
            <person name="Lai Q."/>
            <person name="Shao Z."/>
        </authorList>
    </citation>
    <scope>NUCLEOTIDE SEQUENCE [LARGE SCALE GENOMIC DNA]</scope>
    <source>
        <strain evidence="5 7">CF12-14</strain>
    </source>
</reference>
<proteinExistence type="inferred from homology"/>
<gene>
    <name evidence="4" type="ORF">B0I24_10536</name>
    <name evidence="5" type="ORF">CWE07_07535</name>
</gene>
<evidence type="ECO:0000313" key="6">
    <source>
        <dbReference type="Proteomes" id="UP000249203"/>
    </source>
</evidence>
<dbReference type="Proteomes" id="UP000249203">
    <property type="component" value="Unassembled WGS sequence"/>
</dbReference>